<dbReference type="CDD" id="cd06558">
    <property type="entry name" value="crotonase-like"/>
    <property type="match status" value="1"/>
</dbReference>
<evidence type="ECO:0000313" key="4">
    <source>
        <dbReference type="Proteomes" id="UP001597296"/>
    </source>
</evidence>
<evidence type="ECO:0000313" key="3">
    <source>
        <dbReference type="EMBL" id="MFD2235315.1"/>
    </source>
</evidence>
<reference evidence="4" key="1">
    <citation type="journal article" date="2019" name="Int. J. Syst. Evol. Microbiol.">
        <title>The Global Catalogue of Microorganisms (GCM) 10K type strain sequencing project: providing services to taxonomists for standard genome sequencing and annotation.</title>
        <authorList>
            <consortium name="The Broad Institute Genomics Platform"/>
            <consortium name="The Broad Institute Genome Sequencing Center for Infectious Disease"/>
            <person name="Wu L."/>
            <person name="Ma J."/>
        </authorList>
    </citation>
    <scope>NUCLEOTIDE SEQUENCE [LARGE SCALE GENOMIC DNA]</scope>
    <source>
        <strain evidence="4">KCTC 15012</strain>
    </source>
</reference>
<dbReference type="Gene3D" id="3.90.226.10">
    <property type="entry name" value="2-enoyl-CoA Hydratase, Chain A, domain 1"/>
    <property type="match status" value="1"/>
</dbReference>
<evidence type="ECO:0000256" key="2">
    <source>
        <dbReference type="ARBA" id="ARBA00023239"/>
    </source>
</evidence>
<organism evidence="3 4">
    <name type="scientific">Phaeospirillum tilakii</name>
    <dbReference type="NCBI Taxonomy" id="741673"/>
    <lineage>
        <taxon>Bacteria</taxon>
        <taxon>Pseudomonadati</taxon>
        <taxon>Pseudomonadota</taxon>
        <taxon>Alphaproteobacteria</taxon>
        <taxon>Rhodospirillales</taxon>
        <taxon>Rhodospirillaceae</taxon>
        <taxon>Phaeospirillum</taxon>
    </lineage>
</organism>
<dbReference type="Gene3D" id="1.10.12.10">
    <property type="entry name" value="Lyase 2-enoyl-coa Hydratase, Chain A, domain 2"/>
    <property type="match status" value="1"/>
</dbReference>
<protein>
    <submittedName>
        <fullName evidence="3">Enoyl-CoA hydratase-related protein</fullName>
    </submittedName>
</protein>
<accession>A0ABW5CGP6</accession>
<dbReference type="InterPro" id="IPR014748">
    <property type="entry name" value="Enoyl-CoA_hydra_C"/>
</dbReference>
<dbReference type="RefSeq" id="WP_377318381.1">
    <property type="nucleotide sequence ID" value="NZ_JBHUIY010000042.1"/>
</dbReference>
<dbReference type="Proteomes" id="UP001597296">
    <property type="component" value="Unassembled WGS sequence"/>
</dbReference>
<dbReference type="InterPro" id="IPR029045">
    <property type="entry name" value="ClpP/crotonase-like_dom_sf"/>
</dbReference>
<comment type="caution">
    <text evidence="3">The sequence shown here is derived from an EMBL/GenBank/DDBJ whole genome shotgun (WGS) entry which is preliminary data.</text>
</comment>
<keyword evidence="2" id="KW-0456">Lyase</keyword>
<proteinExistence type="inferred from homology"/>
<dbReference type="SUPFAM" id="SSF52096">
    <property type="entry name" value="ClpP/crotonase"/>
    <property type="match status" value="1"/>
</dbReference>
<sequence>MTEAIRLDRAGAVATVLLDRPDRLNALDLPMWRGLAAAFTTLAADDSVRVVVLRGAGTRAFASGADIDEFDTVRSTPEQTRAYDAELRAALQAIRTCPQPVVAAIWGPCVGGGLELACCCDLRLSARSGRFGVPINRLGLAMAHPELDTIRRIVGPAITLELLLEGRLLDADEALAKGLVTRVVADEALEAEIEATTRRLAETAPLSHRWHKAFLRRLDDPTPLTRADEEETYRFLATEDYAEGLAAFRARRKPVFTGR</sequence>
<name>A0ABW5CGP6_9PROT</name>
<evidence type="ECO:0000256" key="1">
    <source>
        <dbReference type="ARBA" id="ARBA00005254"/>
    </source>
</evidence>
<dbReference type="InterPro" id="IPR001753">
    <property type="entry name" value="Enoyl-CoA_hydra/iso"/>
</dbReference>
<keyword evidence="4" id="KW-1185">Reference proteome</keyword>
<dbReference type="PANTHER" id="PTHR11941:SF54">
    <property type="entry name" value="ENOYL-COA HYDRATASE, MITOCHONDRIAL"/>
    <property type="match status" value="1"/>
</dbReference>
<comment type="similarity">
    <text evidence="1">Belongs to the enoyl-CoA hydratase/isomerase family.</text>
</comment>
<dbReference type="Pfam" id="PF00378">
    <property type="entry name" value="ECH_1"/>
    <property type="match status" value="1"/>
</dbReference>
<dbReference type="EMBL" id="JBHUIY010000042">
    <property type="protein sequence ID" value="MFD2235315.1"/>
    <property type="molecule type" value="Genomic_DNA"/>
</dbReference>
<dbReference type="PANTHER" id="PTHR11941">
    <property type="entry name" value="ENOYL-COA HYDRATASE-RELATED"/>
    <property type="match status" value="1"/>
</dbReference>
<gene>
    <name evidence="3" type="ORF">ACFSNB_16025</name>
</gene>